<feature type="domain" description="Myb-like" evidence="4">
    <location>
        <begin position="16"/>
        <end position="67"/>
    </location>
</feature>
<dbReference type="GO" id="GO:0000978">
    <property type="term" value="F:RNA polymerase II cis-regulatory region sequence-specific DNA binding"/>
    <property type="evidence" value="ECO:0000318"/>
    <property type="project" value="GO_Central"/>
</dbReference>
<dbReference type="RefSeq" id="XP_001323405.1">
    <property type="nucleotide sequence ID" value="XM_001323370.1"/>
</dbReference>
<organism evidence="6 7">
    <name type="scientific">Trichomonas vaginalis (strain ATCC PRA-98 / G3)</name>
    <dbReference type="NCBI Taxonomy" id="412133"/>
    <lineage>
        <taxon>Eukaryota</taxon>
        <taxon>Metamonada</taxon>
        <taxon>Parabasalia</taxon>
        <taxon>Trichomonadida</taxon>
        <taxon>Trichomonadidae</taxon>
        <taxon>Trichomonas</taxon>
    </lineage>
</organism>
<dbReference type="VEuPathDB" id="TrichDB:TVAG_498760"/>
<dbReference type="InParanoid" id="A2E864"/>
<dbReference type="Gene3D" id="1.10.10.60">
    <property type="entry name" value="Homeodomain-like"/>
    <property type="match status" value="3"/>
</dbReference>
<feature type="domain" description="Myb-like" evidence="4">
    <location>
        <begin position="68"/>
        <end position="119"/>
    </location>
</feature>
<evidence type="ECO:0000313" key="6">
    <source>
        <dbReference type="EMBL" id="EAY11182.1"/>
    </source>
</evidence>
<dbReference type="InterPro" id="IPR009057">
    <property type="entry name" value="Homeodomain-like_sf"/>
</dbReference>
<dbReference type="PROSITE" id="PS51294">
    <property type="entry name" value="HTH_MYB"/>
    <property type="match status" value="2"/>
</dbReference>
<dbReference type="VEuPathDB" id="TrichDB:TVAGG3_0852720"/>
<keyword evidence="2 6" id="KW-0238">DNA-binding</keyword>
<dbReference type="InterPro" id="IPR017930">
    <property type="entry name" value="Myb_dom"/>
</dbReference>
<dbReference type="PANTHER" id="PTHR45614">
    <property type="entry name" value="MYB PROTEIN-RELATED"/>
    <property type="match status" value="1"/>
</dbReference>
<keyword evidence="7" id="KW-1185">Reference proteome</keyword>
<dbReference type="GO" id="GO:0005634">
    <property type="term" value="C:nucleus"/>
    <property type="evidence" value="ECO:0000318"/>
    <property type="project" value="GO_Central"/>
</dbReference>
<dbReference type="SMR" id="A2E864"/>
<feature type="region of interest" description="Disordered" evidence="3">
    <location>
        <begin position="173"/>
        <end position="204"/>
    </location>
</feature>
<evidence type="ECO:0000256" key="2">
    <source>
        <dbReference type="ARBA" id="ARBA00023125"/>
    </source>
</evidence>
<gene>
    <name evidence="6" type="ORF">TVAG_498760</name>
</gene>
<dbReference type="InterPro" id="IPR001005">
    <property type="entry name" value="SANT/Myb"/>
</dbReference>
<sequence length="306" mass="34719">MSSTSYAPTRARQKVNKYSKNTKWSKEEDELFQKLMKSVPRPEWGELVPFFPGKSAVQIEERWEKVINPDLIKGSWTPEEDETIIKFVNQYGVKNWTKLAELLPGRIGKQCRERWRNHLNPEVNTSPFTPEEDELLIELHAKMGNQWVKISEIMKGRSDNAVKNRWNSTLKKRLEYDKTGATRPRRGRPSSSAPKSADDVPKPPKFEEIVKETIKAASPTLPTPMMTPSITDIPFSLKSPFSSLKSPSILRSPFTLMSPSISQWSPGDLGTGILFSPKLASPSRGFNADSIMEPSEVNLLTPMFEK</sequence>
<dbReference type="PANTHER" id="PTHR45614:SF25">
    <property type="entry name" value="MYB PROTEIN"/>
    <property type="match status" value="1"/>
</dbReference>
<dbReference type="OrthoDB" id="2143914at2759"/>
<dbReference type="AlphaFoldDB" id="A2E864"/>
<dbReference type="GO" id="GO:0006355">
    <property type="term" value="P:regulation of DNA-templated transcription"/>
    <property type="evidence" value="ECO:0000318"/>
    <property type="project" value="GO_Central"/>
</dbReference>
<reference evidence="6" key="2">
    <citation type="journal article" date="2007" name="Science">
        <title>Draft genome sequence of the sexually transmitted pathogen Trichomonas vaginalis.</title>
        <authorList>
            <person name="Carlton J.M."/>
            <person name="Hirt R.P."/>
            <person name="Silva J.C."/>
            <person name="Delcher A.L."/>
            <person name="Schatz M."/>
            <person name="Zhao Q."/>
            <person name="Wortman J.R."/>
            <person name="Bidwell S.L."/>
            <person name="Alsmark U.C.M."/>
            <person name="Besteiro S."/>
            <person name="Sicheritz-Ponten T."/>
            <person name="Noel C.J."/>
            <person name="Dacks J.B."/>
            <person name="Foster P.G."/>
            <person name="Simillion C."/>
            <person name="Van de Peer Y."/>
            <person name="Miranda-Saavedra D."/>
            <person name="Barton G.J."/>
            <person name="Westrop G.D."/>
            <person name="Mueller S."/>
            <person name="Dessi D."/>
            <person name="Fiori P.L."/>
            <person name="Ren Q."/>
            <person name="Paulsen I."/>
            <person name="Zhang H."/>
            <person name="Bastida-Corcuera F.D."/>
            <person name="Simoes-Barbosa A."/>
            <person name="Brown M.T."/>
            <person name="Hayes R.D."/>
            <person name="Mukherjee M."/>
            <person name="Okumura C.Y."/>
            <person name="Schneider R."/>
            <person name="Smith A.J."/>
            <person name="Vanacova S."/>
            <person name="Villalvazo M."/>
            <person name="Haas B.J."/>
            <person name="Pertea M."/>
            <person name="Feldblyum T.V."/>
            <person name="Utterback T.R."/>
            <person name="Shu C.L."/>
            <person name="Osoegawa K."/>
            <person name="de Jong P.J."/>
            <person name="Hrdy I."/>
            <person name="Horvathova L."/>
            <person name="Zubacova Z."/>
            <person name="Dolezal P."/>
            <person name="Malik S.B."/>
            <person name="Logsdon J.M. Jr."/>
            <person name="Henze K."/>
            <person name="Gupta A."/>
            <person name="Wang C.C."/>
            <person name="Dunne R.L."/>
            <person name="Upcroft J.A."/>
            <person name="Upcroft P."/>
            <person name="White O."/>
            <person name="Salzberg S.L."/>
            <person name="Tang P."/>
            <person name="Chiu C.-H."/>
            <person name="Lee Y.-S."/>
            <person name="Embley T.M."/>
            <person name="Coombs G.H."/>
            <person name="Mottram J.C."/>
            <person name="Tachezy J."/>
            <person name="Fraser-Liggett C.M."/>
            <person name="Johnson P.J."/>
        </authorList>
    </citation>
    <scope>NUCLEOTIDE SEQUENCE [LARGE SCALE GENOMIC DNA]</scope>
    <source>
        <strain evidence="6">G3</strain>
    </source>
</reference>
<evidence type="ECO:0000259" key="5">
    <source>
        <dbReference type="PROSITE" id="PS51294"/>
    </source>
</evidence>
<dbReference type="Proteomes" id="UP000001542">
    <property type="component" value="Unassembled WGS sequence"/>
</dbReference>
<dbReference type="InterPro" id="IPR050560">
    <property type="entry name" value="MYB_TF"/>
</dbReference>
<feature type="domain" description="HTH myb-type" evidence="5">
    <location>
        <begin position="124"/>
        <end position="174"/>
    </location>
</feature>
<evidence type="ECO:0000256" key="3">
    <source>
        <dbReference type="SAM" id="MobiDB-lite"/>
    </source>
</evidence>
<dbReference type="STRING" id="5722.A2E864"/>
<feature type="domain" description="HTH myb-type" evidence="5">
    <location>
        <begin position="68"/>
        <end position="123"/>
    </location>
</feature>
<dbReference type="FunFam" id="1.10.10.60:FF:000010">
    <property type="entry name" value="Transcriptional activator Myb isoform A"/>
    <property type="match status" value="1"/>
</dbReference>
<dbReference type="KEGG" id="tva:4769134"/>
<proteinExistence type="predicted"/>
<dbReference type="CDD" id="cd00167">
    <property type="entry name" value="SANT"/>
    <property type="match status" value="2"/>
</dbReference>
<protein>
    <submittedName>
        <fullName evidence="6">Myb-like DNA-binding domain containing protein</fullName>
    </submittedName>
</protein>
<dbReference type="Pfam" id="PF00249">
    <property type="entry name" value="Myb_DNA-binding"/>
    <property type="match status" value="3"/>
</dbReference>
<feature type="domain" description="Myb-like" evidence="4">
    <location>
        <begin position="120"/>
        <end position="170"/>
    </location>
</feature>
<evidence type="ECO:0000313" key="7">
    <source>
        <dbReference type="Proteomes" id="UP000001542"/>
    </source>
</evidence>
<reference evidence="6" key="1">
    <citation type="submission" date="2006-10" db="EMBL/GenBank/DDBJ databases">
        <authorList>
            <person name="Amadeo P."/>
            <person name="Zhao Q."/>
            <person name="Wortman J."/>
            <person name="Fraser-Liggett C."/>
            <person name="Carlton J."/>
        </authorList>
    </citation>
    <scope>NUCLEOTIDE SEQUENCE</scope>
    <source>
        <strain evidence="6">G3</strain>
    </source>
</reference>
<dbReference type="SMART" id="SM00717">
    <property type="entry name" value="SANT"/>
    <property type="match status" value="3"/>
</dbReference>
<dbReference type="SUPFAM" id="SSF46689">
    <property type="entry name" value="Homeodomain-like"/>
    <property type="match status" value="2"/>
</dbReference>
<evidence type="ECO:0000256" key="1">
    <source>
        <dbReference type="ARBA" id="ARBA00022737"/>
    </source>
</evidence>
<feature type="region of interest" description="Disordered" evidence="3">
    <location>
        <begin position="1"/>
        <end position="20"/>
    </location>
</feature>
<dbReference type="eggNOG" id="KOG0048">
    <property type="taxonomic scope" value="Eukaryota"/>
</dbReference>
<keyword evidence="1" id="KW-0677">Repeat</keyword>
<dbReference type="PROSITE" id="PS50090">
    <property type="entry name" value="MYB_LIKE"/>
    <property type="match status" value="3"/>
</dbReference>
<accession>A2E864</accession>
<dbReference type="EMBL" id="DS113324">
    <property type="protein sequence ID" value="EAY11182.1"/>
    <property type="molecule type" value="Genomic_DNA"/>
</dbReference>
<dbReference type="GO" id="GO:0000981">
    <property type="term" value="F:DNA-binding transcription factor activity, RNA polymerase II-specific"/>
    <property type="evidence" value="ECO:0000318"/>
    <property type="project" value="GO_Central"/>
</dbReference>
<evidence type="ECO:0000259" key="4">
    <source>
        <dbReference type="PROSITE" id="PS50090"/>
    </source>
</evidence>
<name>A2E864_TRIV3</name>